<name>A0A7J3XX87_9CREN</name>
<dbReference type="Pfam" id="PF09250">
    <property type="entry name" value="Prim-Pol"/>
    <property type="match status" value="1"/>
</dbReference>
<dbReference type="InterPro" id="IPR015330">
    <property type="entry name" value="DNA_primase/pol_bifunc_N"/>
</dbReference>
<accession>A0A7J3XX87</accession>
<dbReference type="SMART" id="SM00943">
    <property type="entry name" value="Prim-Pol"/>
    <property type="match status" value="1"/>
</dbReference>
<comment type="caution">
    <text evidence="2">The sequence shown here is derived from an EMBL/GenBank/DDBJ whole genome shotgun (WGS) entry which is preliminary data.</text>
</comment>
<reference evidence="2" key="1">
    <citation type="journal article" date="2020" name="mSystems">
        <title>Genome- and Community-Level Interaction Insights into Carbon Utilization and Element Cycling Functions of Hydrothermarchaeota in Hydrothermal Sediment.</title>
        <authorList>
            <person name="Zhou Z."/>
            <person name="Liu Y."/>
            <person name="Xu W."/>
            <person name="Pan J."/>
            <person name="Luo Z.H."/>
            <person name="Li M."/>
        </authorList>
    </citation>
    <scope>NUCLEOTIDE SEQUENCE [LARGE SCALE GENOMIC DNA]</scope>
    <source>
        <strain evidence="2">SpSt-110</strain>
    </source>
</reference>
<dbReference type="SUPFAM" id="SSF56747">
    <property type="entry name" value="Prim-pol domain"/>
    <property type="match status" value="1"/>
</dbReference>
<evidence type="ECO:0000313" key="2">
    <source>
        <dbReference type="EMBL" id="HHP67318.1"/>
    </source>
</evidence>
<dbReference type="InterPro" id="IPR027417">
    <property type="entry name" value="P-loop_NTPase"/>
</dbReference>
<dbReference type="EMBL" id="DRYK01000014">
    <property type="protein sequence ID" value="HHP67318.1"/>
    <property type="molecule type" value="Genomic_DNA"/>
</dbReference>
<protein>
    <submittedName>
        <fullName evidence="2">Bifunctional DNA primase/polymerase</fullName>
    </submittedName>
</protein>
<organism evidence="2">
    <name type="scientific">Thermogladius calderae</name>
    <dbReference type="NCBI Taxonomy" id="1200300"/>
    <lineage>
        <taxon>Archaea</taxon>
        <taxon>Thermoproteota</taxon>
        <taxon>Thermoprotei</taxon>
        <taxon>Desulfurococcales</taxon>
        <taxon>Desulfurococcaceae</taxon>
        <taxon>Thermogladius</taxon>
    </lineage>
</organism>
<feature type="domain" description="DNA primase/polymerase bifunctional N-terminal" evidence="1">
    <location>
        <begin position="13"/>
        <end position="199"/>
    </location>
</feature>
<gene>
    <name evidence="2" type="ORF">ENM60_00740</name>
</gene>
<dbReference type="AlphaFoldDB" id="A0A7J3XX87"/>
<sequence>MASVSTSNLRGVALALYERGFNIVPVKADKTPLSKWDPGRRIPREKLEELLNEASGIAVVGGPENPGKPVAQLVIVDIDDLHVLEESPSLRSIVESTVAWRTGPRCPECLSKNVDVVEPGSRFKCSECGREFTIEEAKRGIGALITVDNDTASKYFKGTVRAGGVEFLVNNYALIPPSIHPTGVKYEWIRPLKLEEANLGVRHLAGAEVETLLEELGVVRRVVEEREAAKTSVKLRELTDSEIIKVKDRLKPAYRQGNRQHIWLFLSGWAAKAGISPLSVARILKMLYEETGDTDPIKTRASSIVYTYKKAGIDLEPYANGFEELFGVSPYGLEKEISEEEVKGKTGLQEVLESTLKEEEALSVIEEIEEVFKAASPFRDCVFRILDIERKIYAIADLRKLVVVRARKKGEAFTYMEQVFIGAPTSVVIIENPIDNSVKYRVTWETRDSDKPLVLEGTPPEILGELRGRGLVLNRVLAEDILNAILDAYRISGRAERRREVEARGFFIMEGKLVPVNVEVKQPSVEELREALLLLNELAEKWFNHVIDKFARHIKWSLVAPFSYAYKQRGRWIKWRYIYGVSHTGKTTLGEITLRIWGLGPEYMKSGTQIDTVPRLGEVISKSTFPIVVNEPGGALSKEEIKEMLKSAIESPVARGVIRQGVYKLVPALAPIVFTTNKHQLRDDALLRRLEVEVFTYGERIKGDNARVFEKTVKPRLVKLRALGDFTAFYVLNKGLPENYEELATKMLEEAYRQAGLTPPEWIHEKREEESDFYEEIKETIRGFLVRRINEEYNRSVGRVVVETSSGVEHYDRSDLGLEERVRVVLDKQLIPWLFRSGDYVVFTPDFAKELAGVIGDIGGLKSIAELLGWEYKKKHTFRRGKTTTSYSVVRVPLEDFLDFLRPPSLTE</sequence>
<dbReference type="SUPFAM" id="SSF52540">
    <property type="entry name" value="P-loop containing nucleoside triphosphate hydrolases"/>
    <property type="match status" value="1"/>
</dbReference>
<evidence type="ECO:0000259" key="1">
    <source>
        <dbReference type="SMART" id="SM00943"/>
    </source>
</evidence>
<proteinExistence type="predicted"/>